<evidence type="ECO:0000256" key="1">
    <source>
        <dbReference type="ARBA" id="ARBA00008668"/>
    </source>
</evidence>
<dbReference type="InterPro" id="IPR036709">
    <property type="entry name" value="Autotransporte_beta_dom_sf"/>
</dbReference>
<dbReference type="InterPro" id="IPR005546">
    <property type="entry name" value="Autotransporte_beta"/>
</dbReference>
<dbReference type="EMBL" id="RPOH01000036">
    <property type="protein sequence ID" value="RPH27769.1"/>
    <property type="molecule type" value="Genomic_DNA"/>
</dbReference>
<organism evidence="6 7">
    <name type="scientific">Buttiauxella warmboldiae</name>
    <dbReference type="NCBI Taxonomy" id="82993"/>
    <lineage>
        <taxon>Bacteria</taxon>
        <taxon>Pseudomonadati</taxon>
        <taxon>Pseudomonadota</taxon>
        <taxon>Gammaproteobacteria</taxon>
        <taxon>Enterobacterales</taxon>
        <taxon>Enterobacteriaceae</taxon>
        <taxon>Buttiauxella</taxon>
    </lineage>
</organism>
<accession>A0A3N5DZ81</accession>
<dbReference type="InterPro" id="IPR036514">
    <property type="entry name" value="SGNH_hydro_sf"/>
</dbReference>
<dbReference type="SMART" id="SM00869">
    <property type="entry name" value="Autotransporter"/>
    <property type="match status" value="1"/>
</dbReference>
<evidence type="ECO:0000256" key="3">
    <source>
        <dbReference type="PIRSR" id="PIRSR037375-1"/>
    </source>
</evidence>
<evidence type="ECO:0000256" key="2">
    <source>
        <dbReference type="ARBA" id="ARBA00022729"/>
    </source>
</evidence>
<dbReference type="Proteomes" id="UP000268615">
    <property type="component" value="Unassembled WGS sequence"/>
</dbReference>
<evidence type="ECO:0000313" key="6">
    <source>
        <dbReference type="EMBL" id="RPH27769.1"/>
    </source>
</evidence>
<dbReference type="SUPFAM" id="SSF103515">
    <property type="entry name" value="Autotransporter"/>
    <property type="match status" value="1"/>
</dbReference>
<protein>
    <submittedName>
        <fullName evidence="6">Autotransporter domain-containing protein</fullName>
    </submittedName>
</protein>
<keyword evidence="7" id="KW-1185">Reference proteome</keyword>
<comment type="caution">
    <text evidence="6">The sequence shown here is derived from an EMBL/GenBank/DDBJ whole genome shotgun (WGS) entry which is preliminary data.</text>
</comment>
<dbReference type="PIRSF" id="PIRSF037375">
    <property type="entry name" value="Autotrns_EstA"/>
    <property type="match status" value="1"/>
</dbReference>
<gene>
    <name evidence="6" type="ORF">EHN07_10385</name>
</gene>
<evidence type="ECO:0000256" key="4">
    <source>
        <dbReference type="SAM" id="SignalP"/>
    </source>
</evidence>
<dbReference type="PROSITE" id="PS51208">
    <property type="entry name" value="AUTOTRANSPORTER"/>
    <property type="match status" value="1"/>
</dbReference>
<feature type="active site" description="Nucleophile" evidence="3">
    <location>
        <position position="35"/>
    </location>
</feature>
<dbReference type="AlphaFoldDB" id="A0A3N5DZ81"/>
<dbReference type="RefSeq" id="WP_124024072.1">
    <property type="nucleotide sequence ID" value="NZ_RPOH01000036.1"/>
</dbReference>
<dbReference type="InterPro" id="IPR001087">
    <property type="entry name" value="GDSL"/>
</dbReference>
<dbReference type="SUPFAM" id="SSF52266">
    <property type="entry name" value="SGNH hydrolase"/>
    <property type="match status" value="1"/>
</dbReference>
<reference evidence="6 7" key="1">
    <citation type="submission" date="2018-11" db="EMBL/GenBank/DDBJ databases">
        <title>Draft genome sequence of Buttiauxella warmboldiae CCUG 35512.</title>
        <authorList>
            <person name="Salva-Serra F."/>
            <person name="Marathe N."/>
            <person name="Moore E."/>
            <person name="Svensson L."/>
            <person name="Engstrom-Jakobsson H."/>
        </authorList>
    </citation>
    <scope>NUCLEOTIDE SEQUENCE [LARGE SCALE GENOMIC DNA]</scope>
    <source>
        <strain evidence="6 7">CCUG 35512</strain>
    </source>
</reference>
<dbReference type="Gene3D" id="3.40.50.1110">
    <property type="entry name" value="SGNH hydrolase"/>
    <property type="match status" value="1"/>
</dbReference>
<dbReference type="Gene3D" id="2.40.128.130">
    <property type="entry name" value="Autotransporter beta-domain"/>
    <property type="match status" value="1"/>
</dbReference>
<feature type="signal peptide" evidence="4">
    <location>
        <begin position="1"/>
        <end position="25"/>
    </location>
</feature>
<evidence type="ECO:0000313" key="7">
    <source>
        <dbReference type="Proteomes" id="UP000268615"/>
    </source>
</evidence>
<name>A0A3N5DZ81_9ENTR</name>
<dbReference type="InterPro" id="IPR017186">
    <property type="entry name" value="Lipase_autotranspt_EstA"/>
</dbReference>
<keyword evidence="2 4" id="KW-0732">Signal</keyword>
<sequence length="658" mass="69705">MACEQKLFNLSALAVVMSCSLPAMAFNSLTIFGDSLSDTGNNGRWVWNNTQNSLYDEQLATQYGLRLTPSDKGGSNYAAGGATAVPTLNPEDNTRNQLQQWLTQTGGKADKNGLYIHWVGGNDLAAAATQPALAQTIAANSAANASAQIGMLLDAGAGLVVVPTVPDISATPFLLESVISAGLGPAAAPAIQAAFTSLNAAPTPDLASRQQAIQQALREASSTISTNPQIQQSIAEQLIAAYNAAAAQSSALTDYYNNVQEKALAQRGGNIARANINGIFKEILATPQAFGLSNTAGMACPPGVAATDCTSSTPGFSSSQDYLFADRFHPGPQVHSIMAQYIQSIVAAPVQISHLNKGIQEMVRGSRATLDSRYEQLRYQANPVGTLGLFGGYGGSYQHIDGSNESGNGRETTNSLTLGVDYQLNDSVLIGGLIAGSLDKPRPDDNYHYDTQGVQAALFTHLRSGQAWLDGDVHYLTANLTNIQRKIALGKQTRTEEGETTGKLWGARLTAGYDLALTHWLTTGPMLQYAWDYSHVNGYSEKGSSSTAMRFGDQNGHSQVGSAGWRFNTHVGAVNPWARVSYRHQFGDEVYRANGGLKFTNLTFSRAGEKLDKNWADFAVGADMPLSDTVSAFAAVSQTGGLSGGNQTSYNIGVSAKF</sequence>
<dbReference type="Pfam" id="PF00657">
    <property type="entry name" value="Lipase_GDSL"/>
    <property type="match status" value="1"/>
</dbReference>
<dbReference type="PROSITE" id="PS51257">
    <property type="entry name" value="PROKAR_LIPOPROTEIN"/>
    <property type="match status" value="1"/>
</dbReference>
<comment type="similarity">
    <text evidence="1">Belongs to the 'GDSL' lipolytic enzyme family.</text>
</comment>
<dbReference type="GO" id="GO:0016788">
    <property type="term" value="F:hydrolase activity, acting on ester bonds"/>
    <property type="evidence" value="ECO:0007669"/>
    <property type="project" value="InterPro"/>
</dbReference>
<dbReference type="InterPro" id="IPR050592">
    <property type="entry name" value="GDSL_lipolytic_enzyme"/>
</dbReference>
<feature type="active site" evidence="3">
    <location>
        <position position="329"/>
    </location>
</feature>
<proteinExistence type="inferred from homology"/>
<dbReference type="Pfam" id="PF03797">
    <property type="entry name" value="Autotransporter"/>
    <property type="match status" value="1"/>
</dbReference>
<feature type="chain" id="PRO_5018038191" evidence="4">
    <location>
        <begin position="26"/>
        <end position="658"/>
    </location>
</feature>
<feature type="domain" description="Autotransporter" evidence="5">
    <location>
        <begin position="382"/>
        <end position="658"/>
    </location>
</feature>
<feature type="active site" evidence="3">
    <location>
        <position position="326"/>
    </location>
</feature>
<evidence type="ECO:0000259" key="5">
    <source>
        <dbReference type="PROSITE" id="PS51208"/>
    </source>
</evidence>
<dbReference type="OrthoDB" id="5292073at2"/>
<dbReference type="PANTHER" id="PTHR45642:SF139">
    <property type="entry name" value="SGNH HYDROLASE-TYPE ESTERASE DOMAIN-CONTAINING PROTEIN"/>
    <property type="match status" value="1"/>
</dbReference>
<dbReference type="PANTHER" id="PTHR45642">
    <property type="entry name" value="GDSL ESTERASE/LIPASE EXL3"/>
    <property type="match status" value="1"/>
</dbReference>